<reference evidence="1" key="2">
    <citation type="submission" date="2022-06" db="UniProtKB">
        <authorList>
            <consortium name="EnsemblMetazoa"/>
        </authorList>
    </citation>
    <scope>IDENTIFICATION</scope>
    <source>
        <strain evidence="1">PS312</strain>
    </source>
</reference>
<dbReference type="Proteomes" id="UP000005239">
    <property type="component" value="Unassembled WGS sequence"/>
</dbReference>
<gene>
    <name evidence="1" type="primary">WBGene00284561</name>
</gene>
<dbReference type="AlphaFoldDB" id="A0A2A6BHA1"/>
<sequence>MSNYSPGDSPSENGALRVIPARSIHAPEVYGAPNTLTFFYMDWRSYFNMTHATVQQLLRIIADNQSNLARCSRFLEFLRNNVDVDSLDHDIVDGNDLISSSHSLELRR</sequence>
<organism evidence="1 2">
    <name type="scientific">Pristionchus pacificus</name>
    <name type="common">Parasitic nematode worm</name>
    <dbReference type="NCBI Taxonomy" id="54126"/>
    <lineage>
        <taxon>Eukaryota</taxon>
        <taxon>Metazoa</taxon>
        <taxon>Ecdysozoa</taxon>
        <taxon>Nematoda</taxon>
        <taxon>Chromadorea</taxon>
        <taxon>Rhabditida</taxon>
        <taxon>Rhabditina</taxon>
        <taxon>Diplogasteromorpha</taxon>
        <taxon>Diplogasteroidea</taxon>
        <taxon>Neodiplogasteridae</taxon>
        <taxon>Pristionchus</taxon>
    </lineage>
</organism>
<name>A0A2A6BHA1_PRIPA</name>
<keyword evidence="2" id="KW-1185">Reference proteome</keyword>
<reference evidence="2" key="1">
    <citation type="journal article" date="2008" name="Nat. Genet.">
        <title>The Pristionchus pacificus genome provides a unique perspective on nematode lifestyle and parasitism.</title>
        <authorList>
            <person name="Dieterich C."/>
            <person name="Clifton S.W."/>
            <person name="Schuster L.N."/>
            <person name="Chinwalla A."/>
            <person name="Delehaunty K."/>
            <person name="Dinkelacker I."/>
            <person name="Fulton L."/>
            <person name="Fulton R."/>
            <person name="Godfrey J."/>
            <person name="Minx P."/>
            <person name="Mitreva M."/>
            <person name="Roeseler W."/>
            <person name="Tian H."/>
            <person name="Witte H."/>
            <person name="Yang S.P."/>
            <person name="Wilson R.K."/>
            <person name="Sommer R.J."/>
        </authorList>
    </citation>
    <scope>NUCLEOTIDE SEQUENCE [LARGE SCALE GENOMIC DNA]</scope>
    <source>
        <strain evidence="2">PS312</strain>
    </source>
</reference>
<dbReference type="EnsemblMetazoa" id="PPA46192.1">
    <property type="protein sequence ID" value="PPA46192.1"/>
    <property type="gene ID" value="WBGene00284561"/>
</dbReference>
<proteinExistence type="predicted"/>
<accession>A0A2A6BHA1</accession>
<protein>
    <submittedName>
        <fullName evidence="1">Uncharacterized protein</fullName>
    </submittedName>
</protein>
<evidence type="ECO:0000313" key="1">
    <source>
        <dbReference type="EnsemblMetazoa" id="PPA46192.1"/>
    </source>
</evidence>
<evidence type="ECO:0000313" key="2">
    <source>
        <dbReference type="Proteomes" id="UP000005239"/>
    </source>
</evidence>
<accession>A0A8R1ZBC3</accession>